<dbReference type="Gene3D" id="3.40.50.300">
    <property type="entry name" value="P-loop containing nucleotide triphosphate hydrolases"/>
    <property type="match status" value="1"/>
</dbReference>
<dbReference type="CDD" id="cd03114">
    <property type="entry name" value="MMAA-like"/>
    <property type="match status" value="1"/>
</dbReference>
<keyword evidence="5" id="KW-0143">Chaperone</keyword>
<keyword evidence="7" id="KW-1185">Reference proteome</keyword>
<evidence type="ECO:0000313" key="6">
    <source>
        <dbReference type="EMBL" id="MEB3102552.1"/>
    </source>
</evidence>
<evidence type="ECO:0000313" key="7">
    <source>
        <dbReference type="Proteomes" id="UP001310386"/>
    </source>
</evidence>
<dbReference type="Pfam" id="PF03308">
    <property type="entry name" value="MeaB"/>
    <property type="match status" value="1"/>
</dbReference>
<comment type="caution">
    <text evidence="6">The sequence shown here is derived from an EMBL/GenBank/DDBJ whole genome shotgun (WGS) entry which is preliminary data.</text>
</comment>
<evidence type="ECO:0000256" key="5">
    <source>
        <dbReference type="ARBA" id="ARBA00023186"/>
    </source>
</evidence>
<evidence type="ECO:0000256" key="2">
    <source>
        <dbReference type="ARBA" id="ARBA00022741"/>
    </source>
</evidence>
<dbReference type="PANTHER" id="PTHR43087:SF1">
    <property type="entry name" value="LAO_AO TRANSPORT SYSTEM ATPASE"/>
    <property type="match status" value="1"/>
</dbReference>
<keyword evidence="3" id="KW-0378">Hydrolase</keyword>
<dbReference type="InterPro" id="IPR005129">
    <property type="entry name" value="GTPase_ArgK"/>
</dbReference>
<comment type="similarity">
    <text evidence="1">Belongs to the SIMIBI class G3E GTPase family. ArgK/MeaB subfamily.</text>
</comment>
<name>A0ABU5ZJ47_9BACL</name>
<accession>A0ABU5ZJ47</accession>
<sequence length="315" mass="34247">MNSINNLIEAFKRGDRVALGRLLKEVENGTSSSYKLLKQAGLNKGGAHVVGITGPPGAGKSTLVGQLCKSWAEQGLKLGVICVDPSSPFSGGALLGDRIRMQELSKLPDVFIKSLATRGSLGGLAASAADIIRLMDGFGKDLIIVETVGVGQIEYDVLDIADTVVLVNVPGLGDSLQTMKAGIMEIADLYVINQSDRPGASESVRDLQLMIHERERGDWEPAILQTVATQKKGILELKEAIELHKAHLQQSGLWDKKRQERNWKRLRSMINELLSNKVKEYINSNEQIAQCIAEVRDGRLDPYTAAQAIVAEIVK</sequence>
<dbReference type="SUPFAM" id="SSF52540">
    <property type="entry name" value="P-loop containing nucleoside triphosphate hydrolases"/>
    <property type="match status" value="1"/>
</dbReference>
<evidence type="ECO:0000256" key="4">
    <source>
        <dbReference type="ARBA" id="ARBA00023134"/>
    </source>
</evidence>
<organism evidence="6 7">
    <name type="scientific">Ferviditalea candida</name>
    <dbReference type="NCBI Taxonomy" id="3108399"/>
    <lineage>
        <taxon>Bacteria</taxon>
        <taxon>Bacillati</taxon>
        <taxon>Bacillota</taxon>
        <taxon>Bacilli</taxon>
        <taxon>Bacillales</taxon>
        <taxon>Paenibacillaceae</taxon>
        <taxon>Ferviditalea</taxon>
    </lineage>
</organism>
<dbReference type="EMBL" id="JAYJLD010000019">
    <property type="protein sequence ID" value="MEB3102552.1"/>
    <property type="molecule type" value="Genomic_DNA"/>
</dbReference>
<dbReference type="Proteomes" id="UP001310386">
    <property type="component" value="Unassembled WGS sequence"/>
</dbReference>
<dbReference type="PANTHER" id="PTHR43087">
    <property type="entry name" value="LYSINE/ARGININE/ORNITHINE TRANSPORT SYSTEM KINASE"/>
    <property type="match status" value="1"/>
</dbReference>
<evidence type="ECO:0000256" key="3">
    <source>
        <dbReference type="ARBA" id="ARBA00022801"/>
    </source>
</evidence>
<proteinExistence type="inferred from homology"/>
<evidence type="ECO:0000256" key="1">
    <source>
        <dbReference type="ARBA" id="ARBA00009625"/>
    </source>
</evidence>
<dbReference type="RefSeq" id="WP_371754676.1">
    <property type="nucleotide sequence ID" value="NZ_JAYJLD010000019.1"/>
</dbReference>
<protein>
    <submittedName>
        <fullName evidence="6">Methylmalonyl Co-A mutase-associated GTPase MeaB</fullName>
    </submittedName>
</protein>
<keyword evidence="2" id="KW-0547">Nucleotide-binding</keyword>
<dbReference type="InterPro" id="IPR052040">
    <property type="entry name" value="GTPase/Isobutyryl-CoA_mutase"/>
</dbReference>
<dbReference type="NCBIfam" id="TIGR00750">
    <property type="entry name" value="lao"/>
    <property type="match status" value="1"/>
</dbReference>
<keyword evidence="4" id="KW-0342">GTP-binding</keyword>
<gene>
    <name evidence="6" type="primary">meaB</name>
    <name evidence="6" type="ORF">VF724_12850</name>
</gene>
<dbReference type="InterPro" id="IPR027417">
    <property type="entry name" value="P-loop_NTPase"/>
</dbReference>
<reference evidence="6" key="1">
    <citation type="submission" date="2023-12" db="EMBL/GenBank/DDBJ databases">
        <title>Fervidustalea candida gen. nov., sp. nov., a novel member of the family Paenibacillaceae isolated from a geothermal area.</title>
        <authorList>
            <person name="Li W.-J."/>
            <person name="Jiao J.-Y."/>
            <person name="Chen Y."/>
        </authorList>
    </citation>
    <scope>NUCLEOTIDE SEQUENCE</scope>
    <source>
        <strain evidence="6">SYSU GA230002</strain>
    </source>
</reference>
<dbReference type="Gene3D" id="1.10.287.130">
    <property type="match status" value="1"/>
</dbReference>